<name>A0A401H3K0_9APHY</name>
<keyword evidence="2" id="KW-1185">Reference proteome</keyword>
<evidence type="ECO:0000313" key="2">
    <source>
        <dbReference type="Proteomes" id="UP000287166"/>
    </source>
</evidence>
<dbReference type="InParanoid" id="A0A401H3K0"/>
<gene>
    <name evidence="1" type="ORF">SCP_1500090</name>
</gene>
<sequence>MKMAGKSPSSREMQQHDTAVTLLEFFHTGEFDGRMRLSTEKAERCSATLEQFRQLDKEDMLKTLGYWARAGILKV</sequence>
<dbReference type="OrthoDB" id="429813at2759"/>
<dbReference type="EMBL" id="BFAD01000015">
    <property type="protein sequence ID" value="GBE89007.1"/>
    <property type="molecule type" value="Genomic_DNA"/>
</dbReference>
<evidence type="ECO:0000313" key="1">
    <source>
        <dbReference type="EMBL" id="GBE89007.1"/>
    </source>
</evidence>
<organism evidence="1 2">
    <name type="scientific">Sparassis crispa</name>
    <dbReference type="NCBI Taxonomy" id="139825"/>
    <lineage>
        <taxon>Eukaryota</taxon>
        <taxon>Fungi</taxon>
        <taxon>Dikarya</taxon>
        <taxon>Basidiomycota</taxon>
        <taxon>Agaricomycotina</taxon>
        <taxon>Agaricomycetes</taxon>
        <taxon>Polyporales</taxon>
        <taxon>Sparassidaceae</taxon>
        <taxon>Sparassis</taxon>
    </lineage>
</organism>
<proteinExistence type="predicted"/>
<dbReference type="GeneID" id="38785924"/>
<comment type="caution">
    <text evidence="1">The sequence shown here is derived from an EMBL/GenBank/DDBJ whole genome shotgun (WGS) entry which is preliminary data.</text>
</comment>
<dbReference type="Proteomes" id="UP000287166">
    <property type="component" value="Unassembled WGS sequence"/>
</dbReference>
<dbReference type="RefSeq" id="XP_027619920.1">
    <property type="nucleotide sequence ID" value="XM_027764119.1"/>
</dbReference>
<accession>A0A401H3K0</accession>
<reference evidence="1 2" key="1">
    <citation type="journal article" date="2018" name="Sci. Rep.">
        <title>Genome sequence of the cauliflower mushroom Sparassis crispa (Hanabiratake) and its association with beneficial usage.</title>
        <authorList>
            <person name="Kiyama R."/>
            <person name="Furutani Y."/>
            <person name="Kawaguchi K."/>
            <person name="Nakanishi T."/>
        </authorList>
    </citation>
    <scope>NUCLEOTIDE SEQUENCE [LARGE SCALE GENOMIC DNA]</scope>
</reference>
<dbReference type="AlphaFoldDB" id="A0A401H3K0"/>
<protein>
    <submittedName>
        <fullName evidence="1">Uncharacterized protein</fullName>
    </submittedName>
</protein>